<dbReference type="AlphaFoldDB" id="A0A0X8VBN9"/>
<accession>A0A0X8VBN9</accession>
<dbReference type="RefSeq" id="WP_159430654.1">
    <property type="nucleotide sequence ID" value="NZ_CP014223.1"/>
</dbReference>
<dbReference type="InterPro" id="IPR011856">
    <property type="entry name" value="tRNA_endonuc-like_dom_sf"/>
</dbReference>
<evidence type="ECO:0000313" key="5">
    <source>
        <dbReference type="Proteomes" id="UP000184204"/>
    </source>
</evidence>
<dbReference type="InterPro" id="IPR015093">
    <property type="entry name" value="Card1_endonucl_dom"/>
</dbReference>
<dbReference type="Proteomes" id="UP000068026">
    <property type="component" value="Chromosome"/>
</dbReference>
<dbReference type="GO" id="GO:0003676">
    <property type="term" value="F:nucleic acid binding"/>
    <property type="evidence" value="ECO:0007669"/>
    <property type="project" value="InterPro"/>
</dbReference>
<dbReference type="InterPro" id="IPR011335">
    <property type="entry name" value="Restrct_endonuc-II-like"/>
</dbReference>
<dbReference type="Gene3D" id="3.40.1350.10">
    <property type="match status" value="1"/>
</dbReference>
<sequence>MVPTELLIEFYDKDVLKNIVAPLTLRPEKVLYLFDNNMQDMMVFSALKKCLSRNIPGIKVEHFPIDISSVDKISRQISRVLDRFKVEECAIDLTGGSELMLLAGYQAGTKFNLPLLHTDLANKSITNLLDDSMVAKIVPLTLEDFIDAKGACFIGESHRPPSEERFSIIEEMARFLFERLTDWKYTCSFMQTVATRTLPHELFMESKWNIHMKNGKPVYPDRVILEKFQCMGFIHSLLIEGEYVQFAFHSVEDKQYCISYGVWLELYVYIAAKKAGVFHDVKLGTMIDWNAYDNITVAGNEIDVILMDDSLPVFISCKLRDADTAALNELLIAKKRLGGWFSKGIIITYGKERKGNTGTYKRAQELGLELLDATDIMAEDFGQRLVKAIREHDLVSLKWKKI</sequence>
<keyword evidence="4" id="KW-1185">Reference proteome</keyword>
<reference evidence="5" key="3">
    <citation type="submission" date="2016-11" db="EMBL/GenBank/DDBJ databases">
        <authorList>
            <person name="Jaros S."/>
            <person name="Januszkiewicz K."/>
            <person name="Wedrychowicz H."/>
        </authorList>
    </citation>
    <scope>NUCLEOTIDE SEQUENCE [LARGE SCALE GENOMIC DNA]</scope>
    <source>
        <strain evidence="5">DSM 1682</strain>
    </source>
</reference>
<evidence type="ECO:0000313" key="4">
    <source>
        <dbReference type="Proteomes" id="UP000068026"/>
    </source>
</evidence>
<proteinExistence type="predicted"/>
<evidence type="ECO:0000259" key="1">
    <source>
        <dbReference type="Pfam" id="PF09002"/>
    </source>
</evidence>
<reference evidence="3" key="4">
    <citation type="submission" date="2016-11" db="EMBL/GenBank/DDBJ databases">
        <authorList>
            <person name="Varghese N."/>
            <person name="Submissions S."/>
        </authorList>
    </citation>
    <scope>NUCLEOTIDE SEQUENCE</scope>
    <source>
        <strain evidence="3">DSM 1682</strain>
    </source>
</reference>
<dbReference type="Pfam" id="PF09002">
    <property type="entry name" value="Card1_endonuc"/>
    <property type="match status" value="1"/>
</dbReference>
<reference evidence="2 4" key="1">
    <citation type="journal article" date="2016" name="Genome Announc.">
        <title>Complete Genome Sequence of the Amino Acid-Fermenting Clostridium propionicum X2 (DSM 1682).</title>
        <authorList>
            <person name="Poehlein A."/>
            <person name="Schlien K."/>
            <person name="Chowdhury N.P."/>
            <person name="Gottschalk G."/>
            <person name="Buckel W."/>
            <person name="Daniel R."/>
        </authorList>
    </citation>
    <scope>NUCLEOTIDE SEQUENCE [LARGE SCALE GENOMIC DNA]</scope>
    <source>
        <strain evidence="2 4">X2</strain>
    </source>
</reference>
<dbReference type="Gene3D" id="3.40.50.10770">
    <property type="entry name" value="Hypothetical protein VC1899 like domain (Restriction endonuclease-like)"/>
    <property type="match status" value="1"/>
</dbReference>
<gene>
    <name evidence="2" type="ORF">CPRO_02020</name>
    <name evidence="3" type="ORF">SAMN02745151_00151</name>
</gene>
<dbReference type="SUPFAM" id="SSF52980">
    <property type="entry name" value="Restriction endonuclease-like"/>
    <property type="match status" value="1"/>
</dbReference>
<protein>
    <recommendedName>
        <fullName evidence="1">Card1 endonuclease domain-containing protein</fullName>
    </recommendedName>
</protein>
<dbReference type="OrthoDB" id="2056170at2"/>
<dbReference type="KEGG" id="cpro:CPRO_02020"/>
<evidence type="ECO:0000313" key="3">
    <source>
        <dbReference type="EMBL" id="SHE28063.1"/>
    </source>
</evidence>
<dbReference type="EMBL" id="FQUA01000001">
    <property type="protein sequence ID" value="SHE28063.1"/>
    <property type="molecule type" value="Genomic_DNA"/>
</dbReference>
<evidence type="ECO:0000313" key="2">
    <source>
        <dbReference type="EMBL" id="AMJ39825.1"/>
    </source>
</evidence>
<dbReference type="EMBL" id="CP014223">
    <property type="protein sequence ID" value="AMJ39825.1"/>
    <property type="molecule type" value="Genomic_DNA"/>
</dbReference>
<reference evidence="4" key="2">
    <citation type="submission" date="2016-01" db="EMBL/GenBank/DDBJ databases">
        <authorList>
            <person name="Poehlein A."/>
            <person name="Schlien K."/>
            <person name="Gottschalk G."/>
            <person name="Buckel W."/>
            <person name="Daniel R."/>
        </authorList>
    </citation>
    <scope>NUCLEOTIDE SEQUENCE [LARGE SCALE GENOMIC DNA]</scope>
    <source>
        <strain evidence="4">X2</strain>
    </source>
</reference>
<feature type="domain" description="Card1 endonuclease" evidence="1">
    <location>
        <begin position="259"/>
        <end position="372"/>
    </location>
</feature>
<dbReference type="Proteomes" id="UP000184204">
    <property type="component" value="Unassembled WGS sequence"/>
</dbReference>
<organism evidence="3 5">
    <name type="scientific">Anaerotignum propionicum DSM 1682</name>
    <dbReference type="NCBI Taxonomy" id="991789"/>
    <lineage>
        <taxon>Bacteria</taxon>
        <taxon>Bacillati</taxon>
        <taxon>Bacillota</taxon>
        <taxon>Clostridia</taxon>
        <taxon>Lachnospirales</taxon>
        <taxon>Anaerotignaceae</taxon>
        <taxon>Anaerotignum</taxon>
    </lineage>
</organism>
<name>A0A0X8VBN9_ANAPI</name>